<protein>
    <submittedName>
        <fullName evidence="1">Uncharacterized protein</fullName>
    </submittedName>
</protein>
<keyword evidence="2" id="KW-1185">Reference proteome</keyword>
<reference evidence="1 2" key="1">
    <citation type="journal article" date="2007" name="Proc. Natl. Acad. Sci. U.S.A.">
        <title>The tiny eukaryote Ostreococcus provides genomic insights into the paradox of plankton speciation.</title>
        <authorList>
            <person name="Palenik B."/>
            <person name="Grimwood J."/>
            <person name="Aerts A."/>
            <person name="Rouze P."/>
            <person name="Salamov A."/>
            <person name="Putnam N."/>
            <person name="Dupont C."/>
            <person name="Jorgensen R."/>
            <person name="Derelle E."/>
            <person name="Rombauts S."/>
            <person name="Zhou K."/>
            <person name="Otillar R."/>
            <person name="Merchant S.S."/>
            <person name="Podell S."/>
            <person name="Gaasterland T."/>
            <person name="Napoli C."/>
            <person name="Gendler K."/>
            <person name="Manuell A."/>
            <person name="Tai V."/>
            <person name="Vallon O."/>
            <person name="Piganeau G."/>
            <person name="Jancek S."/>
            <person name="Heijde M."/>
            <person name="Jabbari K."/>
            <person name="Bowler C."/>
            <person name="Lohr M."/>
            <person name="Robbens S."/>
            <person name="Werner G."/>
            <person name="Dubchak I."/>
            <person name="Pazour G.J."/>
            <person name="Ren Q."/>
            <person name="Paulsen I."/>
            <person name="Delwiche C."/>
            <person name="Schmutz J."/>
            <person name="Rokhsar D."/>
            <person name="Van de Peer Y."/>
            <person name="Moreau H."/>
            <person name="Grigoriev I.V."/>
        </authorList>
    </citation>
    <scope>NUCLEOTIDE SEQUENCE [LARGE SCALE GENOMIC DNA]</scope>
    <source>
        <strain evidence="1 2">CCE9901</strain>
    </source>
</reference>
<evidence type="ECO:0000313" key="2">
    <source>
        <dbReference type="Proteomes" id="UP000001568"/>
    </source>
</evidence>
<dbReference type="KEGG" id="olu:OSTLU_14743"/>
<dbReference type="Gramene" id="ABO95037">
    <property type="protein sequence ID" value="ABO95037"/>
    <property type="gene ID" value="OSTLU_14743"/>
</dbReference>
<dbReference type="Gene3D" id="2.60.120.200">
    <property type="match status" value="1"/>
</dbReference>
<dbReference type="HOGENOM" id="CLU_236016_0_0_1"/>
<dbReference type="RefSeq" id="XP_001416744.1">
    <property type="nucleotide sequence ID" value="XM_001416707.1"/>
</dbReference>
<gene>
    <name evidence="1" type="ORF">OSTLU_14743</name>
</gene>
<dbReference type="InterPro" id="IPR013320">
    <property type="entry name" value="ConA-like_dom_sf"/>
</dbReference>
<name>A4RUX3_OSTLU</name>
<dbReference type="Proteomes" id="UP000001568">
    <property type="component" value="Chromosome 3"/>
</dbReference>
<dbReference type="Pfam" id="PF13385">
    <property type="entry name" value="Laminin_G_3"/>
    <property type="match status" value="1"/>
</dbReference>
<dbReference type="EMBL" id="CP000583">
    <property type="protein sequence ID" value="ABO95037.1"/>
    <property type="molecule type" value="Genomic_DNA"/>
</dbReference>
<proteinExistence type="predicted"/>
<sequence>MTRGERRARGNAGTTAGRRARGARALCAIALARALVGDVSRYFVLAQTVSTGAPLVGATNGAAQAVLDFASAPGGRCSPNDDSNTMACEKLEPPSTKNYASFDFYVNDVNGARCDKCGRECSLDGAAWAYCGATPVWYFGLSYGQHQFKVRGLGGDNVAGTAVVYDWMNEEPLKVEWDSGYSTPSSYLNSNAVLTFHLASSRPSSNYVQFEYSTTNDYIKTFTRLSIGVTSVSVTPSYGSNRFTFRAISIESFTGKSLTESSVNEIELLYVADNVNPSLAFVSGLANGGTTQKGSMEYVISALDVDPTNGYESGLATLDVQLFRLDNGATSPSPLRAWTTYHTFSGAPVDKNVTVTLTNIASLADTTYKLEIRATDLAGNVATTIGRTFVVQLSSLVNVPDSSGLSASTTERLQTTSGAIKLASQPSDGSLVPVAYEVSAIVGGTLVLESATSVALANNTLVTASDALNGFRFTPTAGFYTNDQYASTFGFDLKPSTSTSDLSQVVNLPAHSTITVTATNDPPVVSVTAHYKLTPIHVSDGANIGTVVRDILDANVIDYDYLSSNNTVPYGFAVVGADETRGAWQFSTNGGSSWTNFNTAGALSTTNALMLTATTNDRVRFVPTATTLQDQFIASFAFKGWDGTTSEATGATGIDITTSGHTATTGSISVSTVTATILVRGLSHSLFEQAAQTTTASSRQAYSAALYSCPPTHRRSIRIPVAATSSTSSSCAGTTSTAQPKIKASSALTVSPPWTIEAWVRRDAWLSEQTLFQNPSDLSAVMLEMSDASGKVGVVPPSGVSGGTFNYAAPLGTWVHLAFVMYENNHPSAYSAPGANLRLIVNGVFHSEITNVGFAMPHGIIGGSGLAGFSIDEVRFWSIARSTEDIYTNMNRFVAGTETGLVSYVPFDAGCGSTVVDRDSGSSTTWTLVSHEWIDARIFSCASLTSVSPASVNLYNTSNLQLTGERFTRPALGWGSSSVASFDGTNAVCIFGSSTIGNMTTVATVVNDGLVQCAPPDSTNGIAVVTPVFCDYSLGCCTSETPIDYYLAASRPYDSNYVSYGVNTPPMYDQPALRYSVGEITSVMPSTIDWALGAVVTLAGYGFSTPMDTNFGAQPPKCVFRARLPSKTAWATFHVTDAAVLSDSVAKCEYPGSAVTASLEARYSVEVALAYFYDHVDSIHLISNGWITVVVSSYTLYTGLDEPLTEISDLGGSVVSITAIYTKSDTAGEFADHTSGRVSSLDVACAFGTVHPVSARHNASETFECVAPAAPRAVPTDVPLSVTLFASSMFTSYSRLELLTQTGDISYVAQPVVSAIWPLKIFSVATNAPNFQVIGSNFPSSSTTCQLNNKYYSATWSSASRVQCNTVTSGGASPGFQAVYVGNNLLKMDEAFSPGDAHVMIRDDVYVGAVVSGGAAGPLYGGWALTVSGSGFLPGDGCSLHAYPGELNGSGDDPTAGEFVSSALMRCLAPKVEENSVNWDLTSDGGGWATHLVARLAIQTFSDALDNNAVVMKVVDGINNVSAVANLYATMTSAELISTDPVYLNVDGGTSVAIIAKNGTASLLSTSCRFGTIQVLADWGWSNTSSTTRMRCVSPSFGAYSTNGIRLSVSQGDPGHHGETVVSAALTMMRPLDDLTSTLNNGLNIVGPFSSVPSAQLALYECYIKGDRNFVTGSFELASSQNEGSCSLRQASMNLVSRSDFAFYTTAIAIRGGEDVALPITLQYIAPPIVSSVTVSARPPPYGYRPAFATSNCTTLEDAPLLTYDNAHGVYEGRPQTPYEVEKFALSSLPIFGGAWWHVSNAIGTPVNVYGRFFRSPQDGGDIRILFQHAGEIASTSAHFVSSALVRVEVPIDVDAEHETEVRASVDDGASWSSERFTFMIPELDYVNRDLQTVEQGCAA</sequence>
<evidence type="ECO:0000313" key="1">
    <source>
        <dbReference type="EMBL" id="ABO95037.1"/>
    </source>
</evidence>
<dbReference type="GeneID" id="5000575"/>
<dbReference type="OMA" id="LALYECY"/>
<organism evidence="1 2">
    <name type="scientific">Ostreococcus lucimarinus (strain CCE9901)</name>
    <dbReference type="NCBI Taxonomy" id="436017"/>
    <lineage>
        <taxon>Eukaryota</taxon>
        <taxon>Viridiplantae</taxon>
        <taxon>Chlorophyta</taxon>
        <taxon>Mamiellophyceae</taxon>
        <taxon>Mamiellales</taxon>
        <taxon>Bathycoccaceae</taxon>
        <taxon>Ostreococcus</taxon>
    </lineage>
</organism>
<dbReference type="SUPFAM" id="SSF49899">
    <property type="entry name" value="Concanavalin A-like lectins/glucanases"/>
    <property type="match status" value="1"/>
</dbReference>
<dbReference type="OrthoDB" id="89765at2759"/>
<accession>A4RUX3</accession>